<dbReference type="PANTHER" id="PTHR33121:SF71">
    <property type="entry name" value="OXYGEN SENSOR PROTEIN DOSP"/>
    <property type="match status" value="1"/>
</dbReference>
<dbReference type="Proteomes" id="UP000185669">
    <property type="component" value="Unassembled WGS sequence"/>
</dbReference>
<dbReference type="PANTHER" id="PTHR33121">
    <property type="entry name" value="CYCLIC DI-GMP PHOSPHODIESTERASE PDEF"/>
    <property type="match status" value="1"/>
</dbReference>
<dbReference type="Gene3D" id="3.30.70.270">
    <property type="match status" value="1"/>
</dbReference>
<organism evidence="3 4">
    <name type="scientific">Halanaerobium kushneri</name>
    <dbReference type="NCBI Taxonomy" id="56779"/>
    <lineage>
        <taxon>Bacteria</taxon>
        <taxon>Bacillati</taxon>
        <taxon>Bacillota</taxon>
        <taxon>Clostridia</taxon>
        <taxon>Halanaerobiales</taxon>
        <taxon>Halanaerobiaceae</taxon>
        <taxon>Halanaerobium</taxon>
    </lineage>
</organism>
<keyword evidence="4" id="KW-1185">Reference proteome</keyword>
<dbReference type="InterPro" id="IPR013655">
    <property type="entry name" value="PAS_fold_3"/>
</dbReference>
<dbReference type="InterPro" id="IPR000160">
    <property type="entry name" value="GGDEF_dom"/>
</dbReference>
<evidence type="ECO:0000313" key="3">
    <source>
        <dbReference type="EMBL" id="SIR10216.1"/>
    </source>
</evidence>
<dbReference type="AlphaFoldDB" id="A0A1N6Y6R6"/>
<dbReference type="Pfam" id="PF08447">
    <property type="entry name" value="PAS_3"/>
    <property type="match status" value="1"/>
</dbReference>
<feature type="domain" description="EAL" evidence="1">
    <location>
        <begin position="322"/>
        <end position="575"/>
    </location>
</feature>
<dbReference type="InterPro" id="IPR050706">
    <property type="entry name" value="Cyclic-di-GMP_PDE-like"/>
</dbReference>
<protein>
    <submittedName>
        <fullName evidence="3">Diguanylate cyclase (GGDEF) domain-containing protein</fullName>
    </submittedName>
</protein>
<dbReference type="PROSITE" id="PS50887">
    <property type="entry name" value="GGDEF"/>
    <property type="match status" value="1"/>
</dbReference>
<evidence type="ECO:0000259" key="2">
    <source>
        <dbReference type="PROSITE" id="PS50887"/>
    </source>
</evidence>
<proteinExistence type="predicted"/>
<dbReference type="SUPFAM" id="SSF55785">
    <property type="entry name" value="PYP-like sensor domain (PAS domain)"/>
    <property type="match status" value="1"/>
</dbReference>
<dbReference type="RefSeq" id="WP_076545299.1">
    <property type="nucleotide sequence ID" value="NZ_FTNC01000013.1"/>
</dbReference>
<dbReference type="STRING" id="56779.SAMN05421834_11359"/>
<evidence type="ECO:0000313" key="4">
    <source>
        <dbReference type="Proteomes" id="UP000185669"/>
    </source>
</evidence>
<dbReference type="InterPro" id="IPR043128">
    <property type="entry name" value="Rev_trsase/Diguanyl_cyclase"/>
</dbReference>
<feature type="domain" description="GGDEF" evidence="2">
    <location>
        <begin position="182"/>
        <end position="313"/>
    </location>
</feature>
<dbReference type="OrthoDB" id="9762141at2"/>
<dbReference type="SMART" id="SM00267">
    <property type="entry name" value="GGDEF"/>
    <property type="match status" value="1"/>
</dbReference>
<dbReference type="InterPro" id="IPR035965">
    <property type="entry name" value="PAS-like_dom_sf"/>
</dbReference>
<dbReference type="Pfam" id="PF00563">
    <property type="entry name" value="EAL"/>
    <property type="match status" value="1"/>
</dbReference>
<name>A0A1N6Y6R6_9FIRM</name>
<sequence length="580" mass="68693">MDIIEKFKLQIEESTLSETSFKKFNLIEEMIDVGIWEYNLEKKQLYLSYWAQNKLNINQKYTSQDPIESIKDYIHPDDRREAQKNWESFIENKKGKYKNIFRIKNKSDYIYIKQSGRFLKDNKDSAIRVIGTTTEITREKQLENKLYQLAYFDDFTNLPNEKYFSKKLEQLIRSVEKSQQTQRFAVFYIEIMDMDNISNVVGSLHGNQTAKKIADSLKSDPDLSLISHYYGNKFLLLFKNIYQKEKIKQKAKKIIEAIKVLWQENKIDYFLDFKIGITVYPFDGENAQTLITRAHHAVHTIEDSNQFYQIYDKNIYYEKLNNIHLKNDLRKAVEAEELSLVYQPKIDLKDEQIVALEALLRWHHPKFGQISPEYFIPIAEQSNLITKITRWLIKKVIKEFNQNQFLRESEKIISINLSAYDLKDDTLITFLENLIEAEKLCPHQIDFEITESIFLDAKEQDLENLHKLKESGFYISLDDFGKGYSSLSYLAKLPIDILKLDMSFIRNLEQKKTRILIEKIIELSHELDFKVVAEGVETENELNILKKLDCDYVQGYYYYRPNSLEKLETIICNDCNMQTV</sequence>
<dbReference type="CDD" id="cd01948">
    <property type="entry name" value="EAL"/>
    <property type="match status" value="1"/>
</dbReference>
<dbReference type="PROSITE" id="PS50883">
    <property type="entry name" value="EAL"/>
    <property type="match status" value="1"/>
</dbReference>
<dbReference type="GO" id="GO:0071111">
    <property type="term" value="F:cyclic-guanylate-specific phosphodiesterase activity"/>
    <property type="evidence" value="ECO:0007669"/>
    <property type="project" value="InterPro"/>
</dbReference>
<dbReference type="Gene3D" id="3.30.450.20">
    <property type="entry name" value="PAS domain"/>
    <property type="match status" value="1"/>
</dbReference>
<reference evidence="4" key="1">
    <citation type="submission" date="2017-01" db="EMBL/GenBank/DDBJ databases">
        <authorList>
            <person name="Varghese N."/>
            <person name="Submissions S."/>
        </authorList>
    </citation>
    <scope>NUCLEOTIDE SEQUENCE [LARGE SCALE GENOMIC DNA]</scope>
    <source>
        <strain evidence="4">ATCC 700103</strain>
    </source>
</reference>
<dbReference type="Pfam" id="PF00990">
    <property type="entry name" value="GGDEF"/>
    <property type="match status" value="1"/>
</dbReference>
<evidence type="ECO:0000259" key="1">
    <source>
        <dbReference type="PROSITE" id="PS50883"/>
    </source>
</evidence>
<dbReference type="InterPro" id="IPR035919">
    <property type="entry name" value="EAL_sf"/>
</dbReference>
<dbReference type="SUPFAM" id="SSF141868">
    <property type="entry name" value="EAL domain-like"/>
    <property type="match status" value="1"/>
</dbReference>
<dbReference type="SMART" id="SM00052">
    <property type="entry name" value="EAL"/>
    <property type="match status" value="1"/>
</dbReference>
<dbReference type="SUPFAM" id="SSF55073">
    <property type="entry name" value="Nucleotide cyclase"/>
    <property type="match status" value="1"/>
</dbReference>
<accession>A0A1N6Y6R6</accession>
<dbReference type="EMBL" id="FTNC01000013">
    <property type="protein sequence ID" value="SIR10216.1"/>
    <property type="molecule type" value="Genomic_DNA"/>
</dbReference>
<dbReference type="InterPro" id="IPR001633">
    <property type="entry name" value="EAL_dom"/>
</dbReference>
<dbReference type="Gene3D" id="3.20.20.450">
    <property type="entry name" value="EAL domain"/>
    <property type="match status" value="1"/>
</dbReference>
<dbReference type="InterPro" id="IPR029787">
    <property type="entry name" value="Nucleotide_cyclase"/>
</dbReference>
<gene>
    <name evidence="3" type="ORF">SAMN05421834_11359</name>
</gene>